<protein>
    <submittedName>
        <fullName evidence="1">ATP-binding protein</fullName>
    </submittedName>
</protein>
<keyword evidence="1" id="KW-0067">ATP-binding</keyword>
<keyword evidence="2" id="KW-1185">Reference proteome</keyword>
<keyword evidence="1" id="KW-0547">Nucleotide-binding</keyword>
<evidence type="ECO:0000313" key="2">
    <source>
        <dbReference type="Proteomes" id="UP000682782"/>
    </source>
</evidence>
<reference evidence="1" key="1">
    <citation type="submission" date="2021-01" db="EMBL/GenBank/DDBJ databases">
        <title>Complete genome sequence of Clostridiales bacterium R-7.</title>
        <authorList>
            <person name="Mahoney-Kurpe S.C."/>
            <person name="Palevich N."/>
            <person name="Koike S."/>
            <person name="Moon C.D."/>
            <person name="Attwood G.T."/>
        </authorList>
    </citation>
    <scope>NUCLEOTIDE SEQUENCE</scope>
    <source>
        <strain evidence="1">R-7</strain>
    </source>
</reference>
<accession>A0AC61NMH1</accession>
<organism evidence="1 2">
    <name type="scientific">Aristaeella hokkaidonensis</name>
    <dbReference type="NCBI Taxonomy" id="3046382"/>
    <lineage>
        <taxon>Bacteria</taxon>
        <taxon>Bacillati</taxon>
        <taxon>Bacillota</taxon>
        <taxon>Clostridia</taxon>
        <taxon>Eubacteriales</taxon>
        <taxon>Aristaeellaceae</taxon>
        <taxon>Aristaeella</taxon>
    </lineage>
</organism>
<dbReference type="Proteomes" id="UP000682782">
    <property type="component" value="Chromosome"/>
</dbReference>
<name>A0AC61NMH1_9FIRM</name>
<dbReference type="EMBL" id="CP068393">
    <property type="protein sequence ID" value="QUC68123.1"/>
    <property type="molecule type" value="Genomic_DNA"/>
</dbReference>
<proteinExistence type="predicted"/>
<gene>
    <name evidence="1" type="ORF">JYE49_05370</name>
</gene>
<evidence type="ECO:0000313" key="1">
    <source>
        <dbReference type="EMBL" id="QUC68123.1"/>
    </source>
</evidence>
<sequence>MREDLLTELENEYAQLRADNERTEEMRKEKIRMEQPRIYELTKERENIVFGTLRNIVNGTASKAEDLPERMEKLNEQIRTLLTENGYPADFLAPVYHCPLCKDTGRTGETIKEPCECLKKAYQQKLRKKIGLNGTRAETFETFDASVFPDEKIPGLDFTQREMMQLYKTVCEKWANEYPEAEYRDLLLTGSTGLGKTFLLRAMAERLIERDINVLIISAYKMLEILRKQYFENDDSANELLDAQVLMIDDLGSEPLMQNVTVEQLFNLLNERQNRNLSTVISTNLEMAKFRERYTERIASRLRDSRSCKVISLLGKDIRTGGNLKA</sequence>